<accession>A0A4U1FB86</accession>
<comment type="caution">
    <text evidence="2">The sequence shown here is derived from an EMBL/GenBank/DDBJ whole genome shotgun (WGS) entry which is preliminary data.</text>
</comment>
<protein>
    <submittedName>
        <fullName evidence="2">Uncharacterized protein</fullName>
    </submittedName>
</protein>
<dbReference type="GO" id="GO:0003697">
    <property type="term" value="F:single-stranded DNA binding"/>
    <property type="evidence" value="ECO:0007669"/>
    <property type="project" value="TreeGrafter"/>
</dbReference>
<dbReference type="GO" id="GO:0061630">
    <property type="term" value="F:ubiquitin protein ligase activity"/>
    <property type="evidence" value="ECO:0007669"/>
    <property type="project" value="TreeGrafter"/>
</dbReference>
<gene>
    <name evidence="2" type="ORF">EI555_016019</name>
</gene>
<sequence>TKEKKSNISEEVLCKQIKFYHKTSLQIMKSTSNFTCHLNQRHQFDYGVSVNLHLGEETQYQTAVEESFQVNI</sequence>
<evidence type="ECO:0000313" key="3">
    <source>
        <dbReference type="Proteomes" id="UP000308365"/>
    </source>
</evidence>
<dbReference type="Proteomes" id="UP000308365">
    <property type="component" value="Unassembled WGS sequence"/>
</dbReference>
<dbReference type="GO" id="GO:0000724">
    <property type="term" value="P:double-strand break repair via homologous recombination"/>
    <property type="evidence" value="ECO:0007669"/>
    <property type="project" value="TreeGrafter"/>
</dbReference>
<proteinExistence type="predicted"/>
<dbReference type="GO" id="GO:0005634">
    <property type="term" value="C:nucleus"/>
    <property type="evidence" value="ECO:0007669"/>
    <property type="project" value="TreeGrafter"/>
</dbReference>
<dbReference type="PANTHER" id="PTHR46968:SF2">
    <property type="entry name" value="E3 UBIQUITIN-PROTEIN LIGASE RNF138"/>
    <property type="match status" value="1"/>
</dbReference>
<name>A0A4U1FB86_MONMO</name>
<organism evidence="2 3">
    <name type="scientific">Monodon monoceros</name>
    <name type="common">Narwhal</name>
    <name type="synonym">Ceratodon monodon</name>
    <dbReference type="NCBI Taxonomy" id="40151"/>
    <lineage>
        <taxon>Eukaryota</taxon>
        <taxon>Metazoa</taxon>
        <taxon>Chordata</taxon>
        <taxon>Craniata</taxon>
        <taxon>Vertebrata</taxon>
        <taxon>Euteleostomi</taxon>
        <taxon>Mammalia</taxon>
        <taxon>Eutheria</taxon>
        <taxon>Laurasiatheria</taxon>
        <taxon>Artiodactyla</taxon>
        <taxon>Whippomorpha</taxon>
        <taxon>Cetacea</taxon>
        <taxon>Odontoceti</taxon>
        <taxon>Monodontidae</taxon>
        <taxon>Monodon</taxon>
    </lineage>
</organism>
<keyword evidence="1" id="KW-0832">Ubl conjugation</keyword>
<evidence type="ECO:0000313" key="2">
    <source>
        <dbReference type="EMBL" id="TKC46808.1"/>
    </source>
</evidence>
<dbReference type="GO" id="GO:0010792">
    <property type="term" value="P:DNA double-strand break processing involved in repair via single-strand annealing"/>
    <property type="evidence" value="ECO:0007669"/>
    <property type="project" value="TreeGrafter"/>
</dbReference>
<dbReference type="GO" id="GO:0035861">
    <property type="term" value="C:site of double-strand break"/>
    <property type="evidence" value="ECO:0007669"/>
    <property type="project" value="TreeGrafter"/>
</dbReference>
<dbReference type="InterPro" id="IPR052498">
    <property type="entry name" value="E3_ubiq-protein_ligase_RNF138"/>
</dbReference>
<feature type="non-terminal residue" evidence="2">
    <location>
        <position position="1"/>
    </location>
</feature>
<reference evidence="3" key="1">
    <citation type="journal article" date="2019" name="IScience">
        <title>Narwhal Genome Reveals Long-Term Low Genetic Diversity despite Current Large Abundance Size.</title>
        <authorList>
            <person name="Westbury M.V."/>
            <person name="Petersen B."/>
            <person name="Garde E."/>
            <person name="Heide-Jorgensen M.P."/>
            <person name="Lorenzen E.D."/>
        </authorList>
    </citation>
    <scope>NUCLEOTIDE SEQUENCE [LARGE SCALE GENOMIC DNA]</scope>
</reference>
<evidence type="ECO:0000256" key="1">
    <source>
        <dbReference type="ARBA" id="ARBA00022843"/>
    </source>
</evidence>
<dbReference type="EMBL" id="RWIC01000242">
    <property type="protein sequence ID" value="TKC46808.1"/>
    <property type="molecule type" value="Genomic_DNA"/>
</dbReference>
<dbReference type="AlphaFoldDB" id="A0A4U1FB86"/>
<dbReference type="PANTHER" id="PTHR46968">
    <property type="entry name" value="E3 UBIQUITIN-PROTEIN LIGASE RNF138"/>
    <property type="match status" value="1"/>
</dbReference>